<feature type="domain" description="VWFD" evidence="16">
    <location>
        <begin position="147"/>
        <end position="342"/>
    </location>
</feature>
<keyword evidence="9" id="KW-0106">Calcium</keyword>
<dbReference type="PANTHER" id="PTHR24039:SF58">
    <property type="entry name" value="EGF-LIKE DOMAIN-CONTAINING PROTEIN"/>
    <property type="match status" value="1"/>
</dbReference>
<dbReference type="Gene3D" id="2.10.25.10">
    <property type="entry name" value="Laminin"/>
    <property type="match status" value="10"/>
</dbReference>
<dbReference type="InterPro" id="IPR000742">
    <property type="entry name" value="EGF"/>
</dbReference>
<gene>
    <name evidence="17" type="ORF">KUTeg_013951</name>
</gene>
<organism evidence="17 18">
    <name type="scientific">Tegillarca granosa</name>
    <name type="common">Malaysian cockle</name>
    <name type="synonym">Anadara granosa</name>
    <dbReference type="NCBI Taxonomy" id="220873"/>
    <lineage>
        <taxon>Eukaryota</taxon>
        <taxon>Metazoa</taxon>
        <taxon>Spiralia</taxon>
        <taxon>Lophotrochozoa</taxon>
        <taxon>Mollusca</taxon>
        <taxon>Bivalvia</taxon>
        <taxon>Autobranchia</taxon>
        <taxon>Pteriomorphia</taxon>
        <taxon>Arcoida</taxon>
        <taxon>Arcoidea</taxon>
        <taxon>Arcidae</taxon>
        <taxon>Tegillarca</taxon>
    </lineage>
</organism>
<keyword evidence="5" id="KW-0732">Signal</keyword>
<dbReference type="Pfam" id="PF07645">
    <property type="entry name" value="EGF_CA"/>
    <property type="match status" value="5"/>
</dbReference>
<keyword evidence="10" id="KW-0269">Exonuclease</keyword>
<dbReference type="PROSITE" id="PS51233">
    <property type="entry name" value="VWFD"/>
    <property type="match status" value="3"/>
</dbReference>
<dbReference type="SMART" id="SM00216">
    <property type="entry name" value="VWD"/>
    <property type="match status" value="2"/>
</dbReference>
<dbReference type="InterPro" id="IPR036084">
    <property type="entry name" value="Ser_inhib-like_sf"/>
</dbReference>
<evidence type="ECO:0000256" key="4">
    <source>
        <dbReference type="ARBA" id="ARBA00022722"/>
    </source>
</evidence>
<protein>
    <submittedName>
        <fullName evidence="17">Uncharacterized protein</fullName>
    </submittedName>
</protein>
<evidence type="ECO:0000313" key="18">
    <source>
        <dbReference type="Proteomes" id="UP001217089"/>
    </source>
</evidence>
<comment type="caution">
    <text evidence="13">Lacks conserved residue(s) required for the propagation of feature annotation.</text>
</comment>
<dbReference type="Pfam" id="PF00094">
    <property type="entry name" value="VWD"/>
    <property type="match status" value="3"/>
</dbReference>
<evidence type="ECO:0000256" key="9">
    <source>
        <dbReference type="ARBA" id="ARBA00022837"/>
    </source>
</evidence>
<evidence type="ECO:0000256" key="10">
    <source>
        <dbReference type="ARBA" id="ARBA00022839"/>
    </source>
</evidence>
<keyword evidence="11" id="KW-1015">Disulfide bond</keyword>
<dbReference type="PROSITE" id="PS50026">
    <property type="entry name" value="EGF_3"/>
    <property type="match status" value="9"/>
</dbReference>
<evidence type="ECO:0000256" key="14">
    <source>
        <dbReference type="SAM" id="MobiDB-lite"/>
    </source>
</evidence>
<dbReference type="SUPFAM" id="SSF57196">
    <property type="entry name" value="EGF/Laminin"/>
    <property type="match status" value="7"/>
</dbReference>
<evidence type="ECO:0000313" key="17">
    <source>
        <dbReference type="EMBL" id="KAJ8309077.1"/>
    </source>
</evidence>
<dbReference type="PANTHER" id="PTHR24039">
    <property type="entry name" value="FIBRILLIN-RELATED"/>
    <property type="match status" value="1"/>
</dbReference>
<dbReference type="SMART" id="SM00181">
    <property type="entry name" value="EGF"/>
    <property type="match status" value="17"/>
</dbReference>
<dbReference type="PROSITE" id="PS00010">
    <property type="entry name" value="ASX_HYDROXYL"/>
    <property type="match status" value="9"/>
</dbReference>
<dbReference type="InterPro" id="IPR011335">
    <property type="entry name" value="Restrct_endonuc-II-like"/>
</dbReference>
<comment type="caution">
    <text evidence="17">The sequence shown here is derived from an EMBL/GenBank/DDBJ whole genome shotgun (WGS) entry which is preliminary data.</text>
</comment>
<keyword evidence="6" id="KW-0677">Repeat</keyword>
<evidence type="ECO:0000256" key="1">
    <source>
        <dbReference type="ARBA" id="ARBA00004613"/>
    </source>
</evidence>
<keyword evidence="2" id="KW-0964">Secreted</keyword>
<feature type="domain" description="EGF-like" evidence="15">
    <location>
        <begin position="1483"/>
        <end position="1522"/>
    </location>
</feature>
<dbReference type="SUPFAM" id="SSF57184">
    <property type="entry name" value="Growth factor receptor domain"/>
    <property type="match status" value="1"/>
</dbReference>
<dbReference type="Pfam" id="PF12662">
    <property type="entry name" value="cEGF"/>
    <property type="match status" value="2"/>
</dbReference>
<feature type="non-terminal residue" evidence="17">
    <location>
        <position position="2324"/>
    </location>
</feature>
<dbReference type="InterPro" id="IPR011604">
    <property type="entry name" value="PDDEXK-like_dom_sf"/>
</dbReference>
<feature type="domain" description="EGF-like" evidence="15">
    <location>
        <begin position="1418"/>
        <end position="1457"/>
    </location>
</feature>
<dbReference type="CDD" id="cd00054">
    <property type="entry name" value="EGF_CA"/>
    <property type="match status" value="8"/>
</dbReference>
<dbReference type="InterPro" id="IPR009030">
    <property type="entry name" value="Growth_fac_rcpt_cys_sf"/>
</dbReference>
<feature type="domain" description="EGF-like" evidence="15">
    <location>
        <begin position="572"/>
        <end position="612"/>
    </location>
</feature>
<keyword evidence="18" id="KW-1185">Reference proteome</keyword>
<keyword evidence="3 13" id="KW-0245">EGF-like domain</keyword>
<feature type="domain" description="VWFD" evidence="16">
    <location>
        <begin position="827"/>
        <end position="1018"/>
    </location>
</feature>
<feature type="domain" description="EGF-like" evidence="15">
    <location>
        <begin position="41"/>
        <end position="79"/>
    </location>
</feature>
<dbReference type="InterPro" id="IPR018097">
    <property type="entry name" value="EGF_Ca-bd_CS"/>
</dbReference>
<dbReference type="SUPFAM" id="SSF57567">
    <property type="entry name" value="Serine protease inhibitors"/>
    <property type="match status" value="2"/>
</dbReference>
<keyword evidence="8" id="KW-0378">Hydrolase</keyword>
<dbReference type="CDD" id="cd19941">
    <property type="entry name" value="TIL"/>
    <property type="match status" value="2"/>
</dbReference>
<evidence type="ECO:0000256" key="6">
    <source>
        <dbReference type="ARBA" id="ARBA00022737"/>
    </source>
</evidence>
<dbReference type="InterPro" id="IPR000152">
    <property type="entry name" value="EGF-type_Asp/Asn_hydroxyl_site"/>
</dbReference>
<dbReference type="Pfam" id="PF01826">
    <property type="entry name" value="TIL"/>
    <property type="match status" value="1"/>
</dbReference>
<dbReference type="InterPro" id="IPR034720">
    <property type="entry name" value="Viral_alk_exo"/>
</dbReference>
<evidence type="ECO:0000256" key="12">
    <source>
        <dbReference type="ARBA" id="ARBA00023180"/>
    </source>
</evidence>
<dbReference type="Proteomes" id="UP001217089">
    <property type="component" value="Unassembled WGS sequence"/>
</dbReference>
<keyword evidence="4" id="KW-0540">Nuclease</keyword>
<dbReference type="InterPro" id="IPR001881">
    <property type="entry name" value="EGF-like_Ca-bd_dom"/>
</dbReference>
<feature type="region of interest" description="Disordered" evidence="14">
    <location>
        <begin position="2001"/>
        <end position="2026"/>
    </location>
</feature>
<evidence type="ECO:0000256" key="2">
    <source>
        <dbReference type="ARBA" id="ARBA00022525"/>
    </source>
</evidence>
<dbReference type="Pfam" id="PF12947">
    <property type="entry name" value="EGF_3"/>
    <property type="match status" value="2"/>
</dbReference>
<reference evidence="17 18" key="1">
    <citation type="submission" date="2022-12" db="EMBL/GenBank/DDBJ databases">
        <title>Chromosome-level genome of Tegillarca granosa.</title>
        <authorList>
            <person name="Kim J."/>
        </authorList>
    </citation>
    <scope>NUCLEOTIDE SEQUENCE [LARGE SCALE GENOMIC DNA]</scope>
    <source>
        <strain evidence="17">Teg-2019</strain>
        <tissue evidence="17">Adductor muscle</tissue>
    </source>
</reference>
<dbReference type="SUPFAM" id="SSF52980">
    <property type="entry name" value="Restriction endonuclease-like"/>
    <property type="match status" value="1"/>
</dbReference>
<evidence type="ECO:0000256" key="8">
    <source>
        <dbReference type="ARBA" id="ARBA00022801"/>
    </source>
</evidence>
<feature type="domain" description="EGF-like" evidence="15">
    <location>
        <begin position="1337"/>
        <end position="1376"/>
    </location>
</feature>
<dbReference type="InterPro" id="IPR001846">
    <property type="entry name" value="VWF_type-D"/>
</dbReference>
<dbReference type="EMBL" id="JARBDR010000657">
    <property type="protein sequence ID" value="KAJ8309077.1"/>
    <property type="molecule type" value="Genomic_DNA"/>
</dbReference>
<proteinExistence type="predicted"/>
<feature type="domain" description="EGF-like" evidence="15">
    <location>
        <begin position="532"/>
        <end position="571"/>
    </location>
</feature>
<evidence type="ECO:0000256" key="11">
    <source>
        <dbReference type="ARBA" id="ARBA00023157"/>
    </source>
</evidence>
<feature type="domain" description="EGF-like" evidence="15">
    <location>
        <begin position="678"/>
        <end position="717"/>
    </location>
</feature>
<evidence type="ECO:0000256" key="7">
    <source>
        <dbReference type="ARBA" id="ARBA00022759"/>
    </source>
</evidence>
<dbReference type="PROSITE" id="PS01186">
    <property type="entry name" value="EGF_2"/>
    <property type="match status" value="10"/>
</dbReference>
<dbReference type="Gene3D" id="3.90.320.10">
    <property type="match status" value="1"/>
</dbReference>
<sequence length="2324" mass="254298">MKFTLDSERSNVIDRRVYLMMRSKGIEHWVSRIAKTLDYKHLNECLEQPCSENEECVNTLGSFKCDCKAGFTKTEIGCVESEPYPCDQCDKNAECVSNSCQCKLGFTVPSDCGGNACGENEMCENQQRCVCKPGFYRDAQGQCSESCKCSATRGVFVNGFGAIYQTSSASVEAGPCTYTLIDSSQKEQCFLNVIITNKENQYGSQNVKITSIYQIEIRVSNYRLEVQKDGPVVIDGNPTYLPIGKQIIGDLLFENNSQNWRSLRIKHLTCGIEVIWIGDSNVLVYAPPDVADLSTGLCGSCAADNQNTINPENFFYPADNTCSKPQTSCPSYMLSYVNTVCDGILQDPSLSCVSNEANWFRDACRQNICPLVQGYDMTPTTTLICDELQLILYQCENQGKTKPLGTCGSSMQCGPNSQLQKQSSCPSTCTNPDADITCPYAKKYDCSCKTGYVRNAEGNCVPLKDCDCVMTNADGSQNTVTCHQNVVEELASITTTTKPVPGIEIPEPVKEETTTPGETPEKTTVLMAAGCDINECEDSSNPCGQNACQNTPGSFTCSCREGYVDNGAGCTDINECEVGTNSCDVNADCQNTPGSFECSCKDGYTGDGTICTDVNECQEIPGLCGSAECVNNDGGYTCTCNDGYRFDGSTCTDINECEDETNQNPCGENADCQNTPGNVNECSENPNVCGPGDCGNNDGGYTCTCDEGYRFDGSTCTDINECEEETCGRKLCHENAQCKRRKCKCSNGFFGDGYDVCDTCGGVQCGKNAVCKNNECTCEGRYWGYGTEKCKGPCGGKRCSNDAVCKRRKCQCKSGFVGDGEVCEKECHCSTSGDPFYRLFDGQTIRFNGKCKYILSRMKAVEAELDPSCNYTILAKNSGDGKKANDVSNTEYVEFFIFGHVVKLRQNNIVEIDGVIVNLPSYRTTAAGSLTVYHSGKYVIVDTTCSVRLAFNGKTVATVSVKGPIANRLDGICGGCDGKENDFKKEDGTDVSDQDDKDVLIGVSYRVPSEDDPEGGCGTSPRENVCRNDRIKKRAERACRIIKTGPIFRNCIKANQKMALVMFEACVYDNYCANSRENGKKLSGIVCEAIEGFAPLKPSCGNNMKYNFKNNGCPKTCGAKGLPITCSQPMTDGCACNNGYSLSGNKCEKQCGCVDEEGNYYPHGAVKVGESCSEKVCEGGNNGNLGEFKEIGGDCHPDAECGIDHGVRQCKCLPGFNGNGKTVCKPETVCSITEDTEDCELTITLTGECTKNSTTNNKCKFRAVTVEENGQHMAYVRIYKDNSQILEDKQVQLLPGDPEYEIGCATFSYGEDRILVIKEKICECDNNQSRKKTTTPDINECEDSSNPCGQNACQNTPGSFTCSCREGYADNGAGCTDINECEVGTNSCDVNADCQNTPGSFECSCKDGYTGDGTICTDVNECQEIPGLCGSAECVNNDGGYTCTCNDGYRFDGSTCTDINECEDETNQNPCGENADCQNTPGNVNECSENPNVCGPGDCVNNDGGYTCTCDEGYRFDGSTCTETCGRKLCHENAQCKRRKCKCSNGFFGDGYDVCDTCGGVQCGKNAVCKNNECTCEGRYWGYGTEKCKGPCGGKRCSNDAVCKRRKCQCKPGFVGDGEVCEKECHCSTSGDPFYRLFDGQTIRFNGKCKYILSRMKAVEAELDPSCNYTILAKNSGDGKKANDVSNTEYVEFFIFGHVVKLRQNNIVEIDGVIVNLPSYRTTAAGSLTVYHSGKYVIVDTTCSVRLAFNGKTVATVSVKGPIANRLDGICGGCDGKENDFKKEDGTDVSDQDDKDVLIGHGAVKVGESCSEKVCEGGNNGNLGAFKEIGGDCHPDAECGIDHGVRQCKCLPGFNGNGKTVCKPETVCSITEDTEDCELTITLTGECTKTSTTNNKCKFRAVTVEENGQHMAYVRIYKDNSQILEDKQVQLLPGDPEYEIGCATFSYGEDRILVIKEKICECDNSALQAYLKQKNRKISGTKLELAQRAFEVNKEDNVCMPTSSVSDAREKGSLSDTESRSNSHVSDTDIISVDSLNSGWTSDTKLFPQISHRDVEQYLIYSSHRTEDSGKMECYRQFIRGFNFYKEGNFDSEESGTSRPCEWSKPKKRKKEPDVVENITFKKIKYGPDSVGRPAKPFPEIIPQSEHFRTSLCCKLSNINSNAVLLDLLPPVSQKSSEVASDLNVICSVEVETSEYIVYDSDEYINLEQLLRKYNCDEKTVIEKTMHVPDTVIKELKTRTRGQNENTLWKLARKNRITSSNFHDILVRKSTTPVEKLLQKLIFGNSDEVDTMPIRWGRKYEPIARKKYIAYKKLHHKENVTVEN</sequence>
<keyword evidence="12" id="KW-0325">Glycoprotein</keyword>
<evidence type="ECO:0000259" key="16">
    <source>
        <dbReference type="PROSITE" id="PS51233"/>
    </source>
</evidence>
<evidence type="ECO:0000259" key="15">
    <source>
        <dbReference type="PROSITE" id="PS50026"/>
    </source>
</evidence>
<evidence type="ECO:0000256" key="5">
    <source>
        <dbReference type="ARBA" id="ARBA00022729"/>
    </source>
</evidence>
<evidence type="ECO:0000256" key="3">
    <source>
        <dbReference type="ARBA" id="ARBA00022536"/>
    </source>
</evidence>
<dbReference type="InterPro" id="IPR049883">
    <property type="entry name" value="NOTCH1_EGF-like"/>
</dbReference>
<dbReference type="SMART" id="SM00179">
    <property type="entry name" value="EGF_CA"/>
    <property type="match status" value="10"/>
</dbReference>
<dbReference type="PROSITE" id="PS01187">
    <property type="entry name" value="EGF_CA"/>
    <property type="match status" value="4"/>
</dbReference>
<name>A0ABQ9EYK3_TEGGR</name>
<comment type="subcellular location">
    <subcellularLocation>
        <location evidence="1">Secreted</location>
    </subcellularLocation>
</comment>
<feature type="domain" description="VWFD" evidence="16">
    <location>
        <begin position="1625"/>
        <end position="1811"/>
    </location>
</feature>
<dbReference type="Pfam" id="PF01771">
    <property type="entry name" value="Viral_alk_exo"/>
    <property type="match status" value="1"/>
</dbReference>
<feature type="domain" description="EGF-like" evidence="15">
    <location>
        <begin position="1377"/>
        <end position="1417"/>
    </location>
</feature>
<dbReference type="InterPro" id="IPR002919">
    <property type="entry name" value="TIL_dom"/>
</dbReference>
<feature type="domain" description="EGF-like" evidence="15">
    <location>
        <begin position="613"/>
        <end position="652"/>
    </location>
</feature>
<feature type="compositionally biased region" description="Basic and acidic residues" evidence="14">
    <location>
        <begin position="2007"/>
        <end position="2021"/>
    </location>
</feature>
<accession>A0ABQ9EYK3</accession>
<evidence type="ECO:0000256" key="13">
    <source>
        <dbReference type="PROSITE-ProRule" id="PRU00076"/>
    </source>
</evidence>
<dbReference type="InterPro" id="IPR024731">
    <property type="entry name" value="NELL2-like_EGF"/>
</dbReference>
<dbReference type="InterPro" id="IPR026823">
    <property type="entry name" value="cEGF"/>
</dbReference>
<keyword evidence="7" id="KW-0255">Endonuclease</keyword>